<proteinExistence type="predicted"/>
<protein>
    <submittedName>
        <fullName evidence="1">Uncharacterized protein</fullName>
    </submittedName>
</protein>
<evidence type="ECO:0000313" key="2">
    <source>
        <dbReference type="Proteomes" id="UP001162992"/>
    </source>
</evidence>
<comment type="caution">
    <text evidence="1">The sequence shown here is derived from an EMBL/GenBank/DDBJ whole genome shotgun (WGS) entry which is preliminary data.</text>
</comment>
<accession>A0ACC2D2B7</accession>
<name>A0ACC2D2B7_DIPCM</name>
<evidence type="ECO:0000313" key="1">
    <source>
        <dbReference type="EMBL" id="KAJ7548419.1"/>
    </source>
</evidence>
<reference evidence="2" key="1">
    <citation type="journal article" date="2024" name="Proc. Natl. Acad. Sci. U.S.A.">
        <title>Extraordinary preservation of gene collinearity over three hundred million years revealed in homosporous lycophytes.</title>
        <authorList>
            <person name="Li C."/>
            <person name="Wickell D."/>
            <person name="Kuo L.Y."/>
            <person name="Chen X."/>
            <person name="Nie B."/>
            <person name="Liao X."/>
            <person name="Peng D."/>
            <person name="Ji J."/>
            <person name="Jenkins J."/>
            <person name="Williams M."/>
            <person name="Shu S."/>
            <person name="Plott C."/>
            <person name="Barry K."/>
            <person name="Rajasekar S."/>
            <person name="Grimwood J."/>
            <person name="Han X."/>
            <person name="Sun S."/>
            <person name="Hou Z."/>
            <person name="He W."/>
            <person name="Dai G."/>
            <person name="Sun C."/>
            <person name="Schmutz J."/>
            <person name="Leebens-Mack J.H."/>
            <person name="Li F.W."/>
            <person name="Wang L."/>
        </authorList>
    </citation>
    <scope>NUCLEOTIDE SEQUENCE [LARGE SCALE GENOMIC DNA]</scope>
    <source>
        <strain evidence="2">cv. PW_Plant_1</strain>
    </source>
</reference>
<sequence>MEMIGYPASALGLVLLFMLSKLILLLYQPQNKLNLPPSPPAWPLIGHLHLLGTLVHQSLAQIACNYGPLVFLRLGTVPTVVVSNEALAREFLKTYDQIFDHVQGCWPQIYFFTIKRTWHGHNTDHTGEKSERSVWNYFASNSKEALEFKEIGTEYSHLLGVINFGDFIPYVGLLDIRGYKRRLMAARKRMDSIIDKIIQEHQEKTTGVSTDASIDFVDVLLSLKNNKDYQHLSMDSIKALVIDMLAAGTESSAVTIEWALSEILLNPWVQEKAQQELDHVVGRERKVEEADLPQLKYLQSIVKETFRLHPPGPVLVPHESTQAVQVTGYDIPANTRLLVNVWAIGRDPSNWERALEFSPERFLNSNIDVRGYDFELIPFGSGRRACPGLALGLASVQLGLAVLLQSFEWSLPSSHEKLDMSEVFGLTLPKAVPLHAIATPRLPHHLY</sequence>
<gene>
    <name evidence="1" type="ORF">O6H91_07G011100</name>
</gene>
<organism evidence="1 2">
    <name type="scientific">Diphasiastrum complanatum</name>
    <name type="common">Issler's clubmoss</name>
    <name type="synonym">Lycopodium complanatum</name>
    <dbReference type="NCBI Taxonomy" id="34168"/>
    <lineage>
        <taxon>Eukaryota</taxon>
        <taxon>Viridiplantae</taxon>
        <taxon>Streptophyta</taxon>
        <taxon>Embryophyta</taxon>
        <taxon>Tracheophyta</taxon>
        <taxon>Lycopodiopsida</taxon>
        <taxon>Lycopodiales</taxon>
        <taxon>Lycopodiaceae</taxon>
        <taxon>Lycopodioideae</taxon>
        <taxon>Diphasiastrum</taxon>
    </lineage>
</organism>
<dbReference type="EMBL" id="CM055098">
    <property type="protein sequence ID" value="KAJ7548419.1"/>
    <property type="molecule type" value="Genomic_DNA"/>
</dbReference>
<keyword evidence="2" id="KW-1185">Reference proteome</keyword>
<dbReference type="Proteomes" id="UP001162992">
    <property type="component" value="Chromosome 7"/>
</dbReference>